<dbReference type="InterPro" id="IPR016024">
    <property type="entry name" value="ARM-type_fold"/>
</dbReference>
<evidence type="ECO:0000256" key="2">
    <source>
        <dbReference type="ARBA" id="ARBA00022490"/>
    </source>
</evidence>
<dbReference type="EMBL" id="GDHC01007677">
    <property type="protein sequence ID" value="JAQ10952.1"/>
    <property type="molecule type" value="Transcribed_RNA"/>
</dbReference>
<reference evidence="5" key="2">
    <citation type="submission" date="2014-07" db="EMBL/GenBank/DDBJ databases">
        <authorList>
            <person name="Hull J."/>
        </authorList>
    </citation>
    <scope>NUCLEOTIDE SEQUENCE</scope>
</reference>
<organism evidence="5">
    <name type="scientific">Lygus hesperus</name>
    <name type="common">Western plant bug</name>
    <dbReference type="NCBI Taxonomy" id="30085"/>
    <lineage>
        <taxon>Eukaryota</taxon>
        <taxon>Metazoa</taxon>
        <taxon>Ecdysozoa</taxon>
        <taxon>Arthropoda</taxon>
        <taxon>Hexapoda</taxon>
        <taxon>Insecta</taxon>
        <taxon>Pterygota</taxon>
        <taxon>Neoptera</taxon>
        <taxon>Paraneoptera</taxon>
        <taxon>Hemiptera</taxon>
        <taxon>Heteroptera</taxon>
        <taxon>Panheteroptera</taxon>
        <taxon>Cimicomorpha</taxon>
        <taxon>Miridae</taxon>
        <taxon>Mirini</taxon>
        <taxon>Lygus</taxon>
    </lineage>
</organism>
<dbReference type="AlphaFoldDB" id="A0A0A9ZG41"/>
<protein>
    <submittedName>
        <fullName evidence="5">BRCA1-associated ATM activator 1</fullName>
    </submittedName>
</protein>
<feature type="region of interest" description="Disordered" evidence="4">
    <location>
        <begin position="1"/>
        <end position="24"/>
    </location>
</feature>
<feature type="compositionally biased region" description="Basic and acidic residues" evidence="4">
    <location>
        <begin position="14"/>
        <end position="24"/>
    </location>
</feature>
<dbReference type="PANTHER" id="PTHR21331:SF2">
    <property type="entry name" value="BRCA1-ASSOCIATED ATM ACTIVATOR 1"/>
    <property type="match status" value="1"/>
</dbReference>
<reference evidence="6" key="3">
    <citation type="journal article" date="2016" name="Gigascience">
        <title>De novo construction of an expanded transcriptome assembly for the western tarnished plant bug, Lygus hesperus.</title>
        <authorList>
            <person name="Tassone E.E."/>
            <person name="Geib S.M."/>
            <person name="Hall B."/>
            <person name="Fabrick J.A."/>
            <person name="Brent C.S."/>
            <person name="Hull J.J."/>
        </authorList>
    </citation>
    <scope>NUCLEOTIDE SEQUENCE</scope>
</reference>
<gene>
    <name evidence="5" type="primary">brat1</name>
    <name evidence="5" type="ORF">CM83_47432</name>
    <name evidence="6" type="ORF">g.62517</name>
</gene>
<sequence length="986" mass="111941">MEAGDDDMMPVVDDASKKEAKSPFGLPERESEVYRKLILVLLQLLEPEFKTSDDTVLPKLLDFIKAQGSQSKSHHEVLMRILCEWLKKVCESWSNLLEEAKVFALKVAGYVVQSPTGCGRFMSTGSLSRLLSYFQEGTTKHSNAIDLGYLCLIEPMLSSADGSRLISDTGVWKDAVKMALSSSSIYCLRQSTKVLALMLSRSDDSTAETIMREITFICTSSTPPETKHGPVYSICNENGLVRKPLSLDEDRAVNTLNTCRMVFYYLMEEGYPPEKISNLINSCKITEWSWGLIQSETPRRALDAANKFICVLNSLSWYQKKDENGRIPYEDSKDITDILLNHFSVLISASMFYQLIDACVDYHTYLHKFGATVAPGIEFDSLGKQISDVPFCLHNVLFLFQCCPVLLFIKVRKTCTNQVLEEYIDKLFRITDSKVMRVCYMWRDVFVTAGEEVCVLATVILQKFTQMCPIMMKEQGVLLFQALTHLLREFTATPEESVDARVVRRFLIEGDELMSKYPALLSACLNCLKSYLNKFDFSWRDSLESLVLQCSLQNILDSKSATTLITVDALKVIDLVLRKFMPPNLALLVDTLKGSSIELLGPQLFRLLHSVEWSIRDSTLEMVRTLCSLSESRFPAFQTLLIDNKLIEVVYSIIETDHEPFVRASAVSCLYELAKVPNVWKASLSDKNVIEKLLLILHHETEGIVRVATAKTITALYSQRKISSEDMKIVYDVMSHSAQNDLHWEVKIECLEFWNCVMHHTIVEQGMIDGTFPDFVFSKQEKKIVKLTPEEIANRIMKSLKILSDVGCLQVLHETFHNEPDLAVQRKSGELIKKIAQCTIKYKVKEIVDQVMRKRLQNYVKPDVGVRENPTVDDPMEVSHNNFSTQESDDVIELIVARSDMDLVSGLVPPQRTEVEKELPQFDRIVMSDDDFVQYIVGLDVDQVLATREKWISNTADGINSLLDDILMFSSRLEDSSLGQNAIDCY</sequence>
<dbReference type="GO" id="GO:0006974">
    <property type="term" value="P:DNA damage response"/>
    <property type="evidence" value="ECO:0007669"/>
    <property type="project" value="InterPro"/>
</dbReference>
<evidence type="ECO:0000256" key="4">
    <source>
        <dbReference type="SAM" id="MobiDB-lite"/>
    </source>
</evidence>
<dbReference type="GO" id="GO:0005737">
    <property type="term" value="C:cytoplasm"/>
    <property type="evidence" value="ECO:0007669"/>
    <property type="project" value="UniProtKB-SubCell"/>
</dbReference>
<dbReference type="SUPFAM" id="SSF48371">
    <property type="entry name" value="ARM repeat"/>
    <property type="match status" value="1"/>
</dbReference>
<evidence type="ECO:0000256" key="1">
    <source>
        <dbReference type="ARBA" id="ARBA00004496"/>
    </source>
</evidence>
<name>A0A0A9ZG41_LYGHE</name>
<evidence type="ECO:0000313" key="6">
    <source>
        <dbReference type="EMBL" id="JAQ10952.1"/>
    </source>
</evidence>
<evidence type="ECO:0000256" key="3">
    <source>
        <dbReference type="ARBA" id="ARBA00061308"/>
    </source>
</evidence>
<accession>A0A0A9ZG41</accession>
<proteinExistence type="inferred from homology"/>
<comment type="similarity">
    <text evidence="3">Belongs to the BRAT1 family.</text>
</comment>
<evidence type="ECO:0000313" key="5">
    <source>
        <dbReference type="EMBL" id="JAG43001.1"/>
    </source>
</evidence>
<dbReference type="GO" id="GO:0008283">
    <property type="term" value="P:cell population proliferation"/>
    <property type="evidence" value="ECO:0007669"/>
    <property type="project" value="InterPro"/>
</dbReference>
<dbReference type="EMBL" id="GBHO01000603">
    <property type="protein sequence ID" value="JAG43001.1"/>
    <property type="molecule type" value="Transcribed_RNA"/>
</dbReference>
<reference evidence="5" key="1">
    <citation type="journal article" date="2014" name="PLoS ONE">
        <title>Transcriptome-Based Identification of ABC Transporters in the Western Tarnished Plant Bug Lygus hesperus.</title>
        <authorList>
            <person name="Hull J.J."/>
            <person name="Chaney K."/>
            <person name="Geib S.M."/>
            <person name="Fabrick J.A."/>
            <person name="Brent C.S."/>
            <person name="Walsh D."/>
            <person name="Lavine L.C."/>
        </authorList>
    </citation>
    <scope>NUCLEOTIDE SEQUENCE</scope>
</reference>
<comment type="subcellular location">
    <subcellularLocation>
        <location evidence="1">Cytoplasm</location>
    </subcellularLocation>
</comment>
<keyword evidence="2" id="KW-0963">Cytoplasm</keyword>
<dbReference type="InterPro" id="IPR011989">
    <property type="entry name" value="ARM-like"/>
</dbReference>
<dbReference type="PANTHER" id="PTHR21331">
    <property type="entry name" value="BRCA1-ASSOCIATED ATM ACTIVATOR 1"/>
    <property type="match status" value="1"/>
</dbReference>
<dbReference type="InterPro" id="IPR038904">
    <property type="entry name" value="BRAT1"/>
</dbReference>
<dbReference type="Gene3D" id="1.25.10.10">
    <property type="entry name" value="Leucine-rich Repeat Variant"/>
    <property type="match status" value="1"/>
</dbReference>
<dbReference type="GO" id="GO:0005634">
    <property type="term" value="C:nucleus"/>
    <property type="evidence" value="ECO:0007669"/>
    <property type="project" value="TreeGrafter"/>
</dbReference>